<dbReference type="EMBL" id="BMJD01000038">
    <property type="protein sequence ID" value="GGB54872.1"/>
    <property type="molecule type" value="Genomic_DNA"/>
</dbReference>
<proteinExistence type="predicted"/>
<dbReference type="AlphaFoldDB" id="A0A9W5U0A0"/>
<name>A0A9W5U0A0_9BACI</name>
<dbReference type="Proteomes" id="UP000621492">
    <property type="component" value="Unassembled WGS sequence"/>
</dbReference>
<evidence type="ECO:0000313" key="3">
    <source>
        <dbReference type="Proteomes" id="UP000621492"/>
    </source>
</evidence>
<keyword evidence="3" id="KW-1185">Reference proteome</keyword>
<protein>
    <submittedName>
        <fullName evidence="2">Uncharacterized protein</fullName>
    </submittedName>
</protein>
<sequence>MTGKQKLLLYSICFMVLFNKLNVTMMNVAIPEFRKVFEGGALYSINEFHNFESLSAKIFQIKKRKEGVFIGK</sequence>
<keyword evidence="1" id="KW-0812">Transmembrane</keyword>
<keyword evidence="1" id="KW-0472">Membrane</keyword>
<reference evidence="2" key="2">
    <citation type="submission" date="2020-09" db="EMBL/GenBank/DDBJ databases">
        <authorList>
            <person name="Sun Q."/>
            <person name="Zhou Y."/>
        </authorList>
    </citation>
    <scope>NUCLEOTIDE SEQUENCE</scope>
    <source>
        <strain evidence="2">CGMCC 1.15454</strain>
    </source>
</reference>
<organism evidence="2 3">
    <name type="scientific">Lentibacillus populi</name>
    <dbReference type="NCBI Taxonomy" id="1827502"/>
    <lineage>
        <taxon>Bacteria</taxon>
        <taxon>Bacillati</taxon>
        <taxon>Bacillota</taxon>
        <taxon>Bacilli</taxon>
        <taxon>Bacillales</taxon>
        <taxon>Bacillaceae</taxon>
        <taxon>Lentibacillus</taxon>
    </lineage>
</organism>
<accession>A0A9W5U0A0</accession>
<reference evidence="2" key="1">
    <citation type="journal article" date="2014" name="Int. J. Syst. Evol. Microbiol.">
        <title>Complete genome sequence of Corynebacterium casei LMG S-19264T (=DSM 44701T), isolated from a smear-ripened cheese.</title>
        <authorList>
            <consortium name="US DOE Joint Genome Institute (JGI-PGF)"/>
            <person name="Walter F."/>
            <person name="Albersmeier A."/>
            <person name="Kalinowski J."/>
            <person name="Ruckert C."/>
        </authorList>
    </citation>
    <scope>NUCLEOTIDE SEQUENCE</scope>
    <source>
        <strain evidence="2">CGMCC 1.15454</strain>
    </source>
</reference>
<keyword evidence="1" id="KW-1133">Transmembrane helix</keyword>
<feature type="transmembrane region" description="Helical" evidence="1">
    <location>
        <begin position="7"/>
        <end position="30"/>
    </location>
</feature>
<comment type="caution">
    <text evidence="2">The sequence shown here is derived from an EMBL/GenBank/DDBJ whole genome shotgun (WGS) entry which is preliminary data.</text>
</comment>
<evidence type="ECO:0000313" key="2">
    <source>
        <dbReference type="EMBL" id="GGB54872.1"/>
    </source>
</evidence>
<gene>
    <name evidence="2" type="ORF">GCM10011409_35590</name>
</gene>
<evidence type="ECO:0000256" key="1">
    <source>
        <dbReference type="SAM" id="Phobius"/>
    </source>
</evidence>